<name>B3QY82_CHLT3</name>
<keyword evidence="4" id="KW-1185">Reference proteome</keyword>
<evidence type="ECO:0000313" key="3">
    <source>
        <dbReference type="EMBL" id="ACF15048.1"/>
    </source>
</evidence>
<sequence length="136" mass="15370">MKFGYVFLLIFFASFVQACAPGHHLAFEQFQSPHSGTVLSVQGYVIKSNSDTAALQQNWMNLAEKMSRKPGFISCHLSPGIGESTLWLAHSKWENLEALRNAFADPIILKLEEKLPNKFEHLFSLGEKGAFDRKRQ</sequence>
<dbReference type="Gene3D" id="3.30.70.100">
    <property type="match status" value="1"/>
</dbReference>
<accession>B3QY82</accession>
<feature type="chain" id="PRO_5002797751" description="ABM domain-containing protein" evidence="1">
    <location>
        <begin position="19"/>
        <end position="136"/>
    </location>
</feature>
<dbReference type="STRING" id="517418.Ctha_2599"/>
<keyword evidence="1" id="KW-0732">Signal</keyword>
<reference evidence="3 4" key="1">
    <citation type="submission" date="2008-06" db="EMBL/GenBank/DDBJ databases">
        <title>Complete sequence of Chloroherpeton thalassium ATCC 35110.</title>
        <authorList>
            <consortium name="US DOE Joint Genome Institute"/>
            <person name="Lucas S."/>
            <person name="Copeland A."/>
            <person name="Lapidus A."/>
            <person name="Glavina del Rio T."/>
            <person name="Dalin E."/>
            <person name="Tice H."/>
            <person name="Bruce D."/>
            <person name="Goodwin L."/>
            <person name="Pitluck S."/>
            <person name="Schmutz J."/>
            <person name="Larimer F."/>
            <person name="Land M."/>
            <person name="Hauser L."/>
            <person name="Kyrpides N."/>
            <person name="Mikhailova N."/>
            <person name="Liu Z."/>
            <person name="Li T."/>
            <person name="Zhao F."/>
            <person name="Overmann J."/>
            <person name="Bryant D.A."/>
            <person name="Richardson P."/>
        </authorList>
    </citation>
    <scope>NUCLEOTIDE SEQUENCE [LARGE SCALE GENOMIC DNA]</scope>
    <source>
        <strain evidence="4">ATCC 35110 / GB-78</strain>
    </source>
</reference>
<protein>
    <recommendedName>
        <fullName evidence="2">ABM domain-containing protein</fullName>
    </recommendedName>
</protein>
<evidence type="ECO:0000256" key="1">
    <source>
        <dbReference type="SAM" id="SignalP"/>
    </source>
</evidence>
<dbReference type="EMBL" id="CP001100">
    <property type="protein sequence ID" value="ACF15048.1"/>
    <property type="molecule type" value="Genomic_DNA"/>
</dbReference>
<evidence type="ECO:0000313" key="4">
    <source>
        <dbReference type="Proteomes" id="UP000001208"/>
    </source>
</evidence>
<feature type="domain" description="ABM" evidence="2">
    <location>
        <begin position="53"/>
        <end position="104"/>
    </location>
</feature>
<dbReference type="OrthoDB" id="1494517at2"/>
<dbReference type="InterPro" id="IPR011008">
    <property type="entry name" value="Dimeric_a/b-barrel"/>
</dbReference>
<dbReference type="AlphaFoldDB" id="B3QY82"/>
<dbReference type="Pfam" id="PF03992">
    <property type="entry name" value="ABM"/>
    <property type="match status" value="1"/>
</dbReference>
<dbReference type="KEGG" id="cts:Ctha_2599"/>
<organism evidence="3 4">
    <name type="scientific">Chloroherpeton thalassium (strain ATCC 35110 / GB-78)</name>
    <dbReference type="NCBI Taxonomy" id="517418"/>
    <lineage>
        <taxon>Bacteria</taxon>
        <taxon>Pseudomonadati</taxon>
        <taxon>Chlorobiota</taxon>
        <taxon>Chlorobiia</taxon>
        <taxon>Chlorobiales</taxon>
        <taxon>Chloroherpetonaceae</taxon>
        <taxon>Chloroherpeton</taxon>
    </lineage>
</organism>
<dbReference type="PROSITE" id="PS51257">
    <property type="entry name" value="PROKAR_LIPOPROTEIN"/>
    <property type="match status" value="1"/>
</dbReference>
<dbReference type="InterPro" id="IPR007138">
    <property type="entry name" value="ABM_dom"/>
</dbReference>
<dbReference type="SUPFAM" id="SSF54909">
    <property type="entry name" value="Dimeric alpha+beta barrel"/>
    <property type="match status" value="1"/>
</dbReference>
<gene>
    <name evidence="3" type="ordered locus">Ctha_2599</name>
</gene>
<dbReference type="RefSeq" id="WP_012501130.1">
    <property type="nucleotide sequence ID" value="NC_011026.1"/>
</dbReference>
<dbReference type="HOGENOM" id="CLU_1871714_0_0_10"/>
<evidence type="ECO:0000259" key="2">
    <source>
        <dbReference type="Pfam" id="PF03992"/>
    </source>
</evidence>
<dbReference type="Proteomes" id="UP000001208">
    <property type="component" value="Chromosome"/>
</dbReference>
<feature type="signal peptide" evidence="1">
    <location>
        <begin position="1"/>
        <end position="18"/>
    </location>
</feature>
<proteinExistence type="predicted"/>